<keyword evidence="3" id="KW-1185">Reference proteome</keyword>
<dbReference type="EMBL" id="BSFQ01000047">
    <property type="protein sequence ID" value="GLL15470.1"/>
    <property type="molecule type" value="Genomic_DNA"/>
</dbReference>
<dbReference type="Proteomes" id="UP001143463">
    <property type="component" value="Unassembled WGS sequence"/>
</dbReference>
<protein>
    <recommendedName>
        <fullName evidence="1">Gamma-glutamylcyclotransferase AIG2-like domain-containing protein</fullName>
    </recommendedName>
</protein>
<sequence length="362" mass="38321">MLPDFPDAAFPAAPYPGVVPDRSFVHVDGGGLALTPDPSARSSWRVSGPGPGTDLDTWLAGRGAPPLAARVPLLTYGSNRNPAKIGWLRRELGLAGPVVVLRGRTTGLAAVWAHGLRVVDDQRPAVLAAAPGQVEEHSVWFATPEQVGVLDVCEGRSSGRYRLARVHTGEVRTEDGTLLDDVLAYVGLAGIRRPLLVDGEPVRCADLPQTAARVLRGERAPSDGLDATTVTGAPDPDAWPARLFVYGTLQPGERSWHLLAEAAAGPAEPVTVPGTLLDTGLGYPAMLRDAGPGVPGHVVPLRDPAALLPRLDRFEGPDYVRVRITTPDGRPCWTYVWTAPTCGFRSVPRWGHASPGVAGPRP</sequence>
<evidence type="ECO:0000313" key="3">
    <source>
        <dbReference type="Proteomes" id="UP001143463"/>
    </source>
</evidence>
<dbReference type="AlphaFoldDB" id="A0A9W6UBM7"/>
<dbReference type="SUPFAM" id="SSF110857">
    <property type="entry name" value="Gamma-glutamyl cyclotransferase-like"/>
    <property type="match status" value="1"/>
</dbReference>
<dbReference type="Gene3D" id="3.10.490.10">
    <property type="entry name" value="Gamma-glutamyl cyclotransferase-like"/>
    <property type="match status" value="1"/>
</dbReference>
<evidence type="ECO:0000259" key="1">
    <source>
        <dbReference type="Pfam" id="PF06094"/>
    </source>
</evidence>
<dbReference type="CDD" id="cd06661">
    <property type="entry name" value="GGCT_like"/>
    <property type="match status" value="1"/>
</dbReference>
<dbReference type="RefSeq" id="WP_051738188.1">
    <property type="nucleotide sequence ID" value="NZ_BAAAUZ010000028.1"/>
</dbReference>
<reference evidence="2" key="2">
    <citation type="submission" date="2023-01" db="EMBL/GenBank/DDBJ databases">
        <authorList>
            <person name="Sun Q."/>
            <person name="Evtushenko L."/>
        </authorList>
    </citation>
    <scope>NUCLEOTIDE SEQUENCE</scope>
    <source>
        <strain evidence="2">VKM Ac-1069</strain>
    </source>
</reference>
<organism evidence="2 3">
    <name type="scientific">Pseudonocardia halophobica</name>
    <dbReference type="NCBI Taxonomy" id="29401"/>
    <lineage>
        <taxon>Bacteria</taxon>
        <taxon>Bacillati</taxon>
        <taxon>Actinomycetota</taxon>
        <taxon>Actinomycetes</taxon>
        <taxon>Pseudonocardiales</taxon>
        <taxon>Pseudonocardiaceae</taxon>
        <taxon>Pseudonocardia</taxon>
    </lineage>
</organism>
<dbReference type="InterPro" id="IPR013024">
    <property type="entry name" value="GGCT-like"/>
</dbReference>
<gene>
    <name evidence="2" type="ORF">GCM10017577_66210</name>
</gene>
<dbReference type="Pfam" id="PF06094">
    <property type="entry name" value="GGACT"/>
    <property type="match status" value="1"/>
</dbReference>
<evidence type="ECO:0000313" key="2">
    <source>
        <dbReference type="EMBL" id="GLL15470.1"/>
    </source>
</evidence>
<comment type="caution">
    <text evidence="2">The sequence shown here is derived from an EMBL/GenBank/DDBJ whole genome shotgun (WGS) entry which is preliminary data.</text>
</comment>
<proteinExistence type="predicted"/>
<feature type="domain" description="Gamma-glutamylcyclotransferase AIG2-like" evidence="1">
    <location>
        <begin position="243"/>
        <end position="339"/>
    </location>
</feature>
<reference evidence="2" key="1">
    <citation type="journal article" date="2014" name="Int. J. Syst. Evol. Microbiol.">
        <title>Complete genome sequence of Corynebacterium casei LMG S-19264T (=DSM 44701T), isolated from a smear-ripened cheese.</title>
        <authorList>
            <consortium name="US DOE Joint Genome Institute (JGI-PGF)"/>
            <person name="Walter F."/>
            <person name="Albersmeier A."/>
            <person name="Kalinowski J."/>
            <person name="Ruckert C."/>
        </authorList>
    </citation>
    <scope>NUCLEOTIDE SEQUENCE</scope>
    <source>
        <strain evidence="2">VKM Ac-1069</strain>
    </source>
</reference>
<accession>A0A9W6UBM7</accession>
<dbReference type="InterPro" id="IPR036568">
    <property type="entry name" value="GGCT-like_sf"/>
</dbReference>
<name>A0A9W6UBM7_9PSEU</name>
<dbReference type="InterPro" id="IPR009288">
    <property type="entry name" value="AIG2-like_dom"/>
</dbReference>